<gene>
    <name evidence="2" type="ORF">MAR_027436</name>
</gene>
<evidence type="ECO:0000313" key="3">
    <source>
        <dbReference type="Proteomes" id="UP001164746"/>
    </source>
</evidence>
<keyword evidence="1" id="KW-1133">Transmembrane helix</keyword>
<dbReference type="EMBL" id="CP111019">
    <property type="protein sequence ID" value="WAR13256.1"/>
    <property type="molecule type" value="Genomic_DNA"/>
</dbReference>
<name>A0ABY7F1M3_MYAAR</name>
<proteinExistence type="predicted"/>
<accession>A0ABY7F1M3</accession>
<feature type="non-terminal residue" evidence="2">
    <location>
        <position position="301"/>
    </location>
</feature>
<sequence>MCEGLLVLGELGRSRLNINARLLTLNRREPRRDRRQCRLVAFQLWTLEIIGRQPGLMLHQTISLTVMILSATLASAIQWNNRSGDENKTTLPLLLNVDVSGEEMSLIWSFNQTTTQIFGFRVRITDLDGNTQYKSPILQVSETEMVIRFQPEEDSLVCLEVLANITTIIHNKCEKVNLSIQRVVVGILAGAVFLIPCIIGLIFIIVKDQKKKRPERSSLPKYDRINSPDKIYVKITNIQGVANAIENNNDAVNEHRSKIQSITATGIDNTAFNIDSKNNPMKTGIISDRVTLDSQDSKNSM</sequence>
<keyword evidence="3" id="KW-1185">Reference proteome</keyword>
<organism evidence="2 3">
    <name type="scientific">Mya arenaria</name>
    <name type="common">Soft-shell clam</name>
    <dbReference type="NCBI Taxonomy" id="6604"/>
    <lineage>
        <taxon>Eukaryota</taxon>
        <taxon>Metazoa</taxon>
        <taxon>Spiralia</taxon>
        <taxon>Lophotrochozoa</taxon>
        <taxon>Mollusca</taxon>
        <taxon>Bivalvia</taxon>
        <taxon>Autobranchia</taxon>
        <taxon>Heteroconchia</taxon>
        <taxon>Euheterodonta</taxon>
        <taxon>Imparidentia</taxon>
        <taxon>Neoheterodontei</taxon>
        <taxon>Myida</taxon>
        <taxon>Myoidea</taxon>
        <taxon>Myidae</taxon>
        <taxon>Mya</taxon>
    </lineage>
</organism>
<evidence type="ECO:0000256" key="1">
    <source>
        <dbReference type="SAM" id="Phobius"/>
    </source>
</evidence>
<feature type="transmembrane region" description="Helical" evidence="1">
    <location>
        <begin position="183"/>
        <end position="206"/>
    </location>
</feature>
<dbReference type="Proteomes" id="UP001164746">
    <property type="component" value="Chromosome 8"/>
</dbReference>
<evidence type="ECO:0000313" key="2">
    <source>
        <dbReference type="EMBL" id="WAR13256.1"/>
    </source>
</evidence>
<protein>
    <submittedName>
        <fullName evidence="2">Uncharacterized protein</fullName>
    </submittedName>
</protein>
<keyword evidence="1" id="KW-0812">Transmembrane</keyword>
<keyword evidence="1" id="KW-0472">Membrane</keyword>
<reference evidence="2" key="1">
    <citation type="submission" date="2022-11" db="EMBL/GenBank/DDBJ databases">
        <title>Centuries of genome instability and evolution in soft-shell clam transmissible cancer (bioRxiv).</title>
        <authorList>
            <person name="Hart S.F.M."/>
            <person name="Yonemitsu M.A."/>
            <person name="Giersch R.M."/>
            <person name="Beal B.F."/>
            <person name="Arriagada G."/>
            <person name="Davis B.W."/>
            <person name="Ostrander E.A."/>
            <person name="Goff S.P."/>
            <person name="Metzger M.J."/>
        </authorList>
    </citation>
    <scope>NUCLEOTIDE SEQUENCE</scope>
    <source>
        <strain evidence="2">MELC-2E11</strain>
        <tissue evidence="2">Siphon/mantle</tissue>
    </source>
</reference>